<dbReference type="EMBL" id="MFUP01000006">
    <property type="protein sequence ID" value="OGI88076.1"/>
    <property type="molecule type" value="Genomic_DNA"/>
</dbReference>
<evidence type="ECO:0000313" key="1">
    <source>
        <dbReference type="EMBL" id="OGI88076.1"/>
    </source>
</evidence>
<dbReference type="AlphaFoldDB" id="A0A1F6X1T3"/>
<sequence length="1255" mass="135309">MFVVLLVAGFVFLGTIVLAQTENLESDIPTELQSLAEDLGCTAKDECKQIFDEKLDTEFDEVINLAEKHNVYTESQLDFAQSYKDKVLGELNEVKPEELNNKILELAKEIAKKDKKFAEELGLTKEKIDASEKIITTVEKAGVTMDICSLPFNKLNKKQMISCLEATKMLSEEESESIDIFIPKEKLSRVKNIDPIIKLENALAKGQYAELGVITAEEAGLVCLRPNSPAICDIIAIEIFGAEGTEELSLARKQVTEVINYQKKGMEDMVLITPDGKEIIGKSNIKKTCDKAFAPDKKINFGLATACGEIGVKMGFITKGEFDKSLEFMRTIENTDIDFNKCILDPMACEQFIPDKFKGEFDVGRKIDQIMKEKMGFSPMKCEEGAFNPEIGNKCLQATKEILSDGTFEKLSQEHPNAQFVVDNIKKEFEFHVNQDIKRREIFDQFKSKEFNPEEFETDDFESPINMAGPGGCTGPESCSKFCNDPNNSIECMTFGAQKGIFDAGEVYLKYTNRLNVPPPVQTEIFDPNYYKDIDSLRTDPYRTDPYYKPPVDFNQGPTNECIKAINTGDFEKAKTLCYVRPIPQPTTPAPYPYPKACPSYYPEPCGSSQYREEKIGIDGCLIFGECIDFRSPEPLQSYCGNGWCDSNETQSTCFKDCGQKEYPGDKNSCPGFAYSMWNTNGVRYCQLNNVRSCSLTYPGYLDSNTYSTENCPVGINNQPKCPAPAYWDSITNTCISGSTQGYCGDGTCNWDESVTSCSRDCSATVGKCPSGFHWHPESGGFCINDSENYSGTCLGTDGTTKITCPAINYNQVGCGILTTQSACTADTTCEWYAPSDSGNSYCQPKSYSGGYCGNYVCDGTETVNSCPTDCGGTTSGKCPSGFHPHYDSGSYCMNTQEDYNGLCYDISGTNVITCPLQEQYSGYCGDNVCGSGESSSCPTDCNSSLTSSCGNYTSQSACQNNSCVWTWNVGSTTNGWCQTSSNNTGETNTCTSEQINLLGSGCHSMGNALFDSSMNNYVYPGTSTVKSCSTTWVSGCSSGSGSTACNYNGTCDSGESSGSCYSDCGSSESGSTACNYNGTCDSGESSGSCYSDCGSSGSGSTACAQAGGTWDGSYCNMSGSNGAYCGNGTCDSYETQSSCPVDCGSGGGGSYSGYCGDNVCASTEDSSSCASDCGGTSFYCGDGACQGNETPTTCSSDCGNSGGGGGGDPATDCANSGGTWDGSTNFCQFSYSNYKIPTKTLTAKILDALTSLFR</sequence>
<gene>
    <name evidence="1" type="ORF">A2995_01880</name>
</gene>
<reference evidence="1 2" key="1">
    <citation type="journal article" date="2016" name="Nat. Commun.">
        <title>Thousands of microbial genomes shed light on interconnected biogeochemical processes in an aquifer system.</title>
        <authorList>
            <person name="Anantharaman K."/>
            <person name="Brown C.T."/>
            <person name="Hug L.A."/>
            <person name="Sharon I."/>
            <person name="Castelle C.J."/>
            <person name="Probst A.J."/>
            <person name="Thomas B.C."/>
            <person name="Singh A."/>
            <person name="Wilkins M.J."/>
            <person name="Karaoz U."/>
            <person name="Brodie E.L."/>
            <person name="Williams K.H."/>
            <person name="Hubbard S.S."/>
            <person name="Banfield J.F."/>
        </authorList>
    </citation>
    <scope>NUCLEOTIDE SEQUENCE [LARGE SCALE GENOMIC DNA]</scope>
</reference>
<organism evidence="1 2">
    <name type="scientific">Candidatus Nomurabacteria bacterium RIFCSPLOWO2_01_FULL_33_24</name>
    <dbReference type="NCBI Taxonomy" id="1801765"/>
    <lineage>
        <taxon>Bacteria</taxon>
        <taxon>Candidatus Nomuraibacteriota</taxon>
    </lineage>
</organism>
<protein>
    <submittedName>
        <fullName evidence="1">Uncharacterized protein</fullName>
    </submittedName>
</protein>
<comment type="caution">
    <text evidence="1">The sequence shown here is derived from an EMBL/GenBank/DDBJ whole genome shotgun (WGS) entry which is preliminary data.</text>
</comment>
<proteinExistence type="predicted"/>
<evidence type="ECO:0000313" key="2">
    <source>
        <dbReference type="Proteomes" id="UP000185809"/>
    </source>
</evidence>
<dbReference type="Proteomes" id="UP000185809">
    <property type="component" value="Unassembled WGS sequence"/>
</dbReference>
<name>A0A1F6X1T3_9BACT</name>
<accession>A0A1F6X1T3</accession>